<evidence type="ECO:0000313" key="1">
    <source>
        <dbReference type="EMBL" id="CAK7352374.1"/>
    </source>
</evidence>
<keyword evidence="2" id="KW-1185">Reference proteome</keyword>
<name>A0AAV1SJS6_9ROSI</name>
<reference evidence="1 2" key="1">
    <citation type="submission" date="2024-01" db="EMBL/GenBank/DDBJ databases">
        <authorList>
            <person name="Waweru B."/>
        </authorList>
    </citation>
    <scope>NUCLEOTIDE SEQUENCE [LARGE SCALE GENOMIC DNA]</scope>
</reference>
<dbReference type="EMBL" id="CAWUPB010001194">
    <property type="protein sequence ID" value="CAK7352374.1"/>
    <property type="molecule type" value="Genomic_DNA"/>
</dbReference>
<protein>
    <submittedName>
        <fullName evidence="1">Uncharacterized protein</fullName>
    </submittedName>
</protein>
<evidence type="ECO:0000313" key="2">
    <source>
        <dbReference type="Proteomes" id="UP001314170"/>
    </source>
</evidence>
<dbReference type="AlphaFoldDB" id="A0AAV1SJS6"/>
<gene>
    <name evidence="1" type="ORF">DCAF_LOCUS24191</name>
</gene>
<feature type="non-terminal residue" evidence="1">
    <location>
        <position position="150"/>
    </location>
</feature>
<comment type="caution">
    <text evidence="1">The sequence shown here is derived from an EMBL/GenBank/DDBJ whole genome shotgun (WGS) entry which is preliminary data.</text>
</comment>
<organism evidence="1 2">
    <name type="scientific">Dovyalis caffra</name>
    <dbReference type="NCBI Taxonomy" id="77055"/>
    <lineage>
        <taxon>Eukaryota</taxon>
        <taxon>Viridiplantae</taxon>
        <taxon>Streptophyta</taxon>
        <taxon>Embryophyta</taxon>
        <taxon>Tracheophyta</taxon>
        <taxon>Spermatophyta</taxon>
        <taxon>Magnoliopsida</taxon>
        <taxon>eudicotyledons</taxon>
        <taxon>Gunneridae</taxon>
        <taxon>Pentapetalae</taxon>
        <taxon>rosids</taxon>
        <taxon>fabids</taxon>
        <taxon>Malpighiales</taxon>
        <taxon>Salicaceae</taxon>
        <taxon>Flacourtieae</taxon>
        <taxon>Dovyalis</taxon>
    </lineage>
</organism>
<sequence length="150" mass="17031">MTDRFPIFLFGGYTAQVSKSCSKSNWSGTTLRARGMINSLLGRGWLGHPSLTAWSKLVRWWRLSPPKKGEQMSKSSFVTYATTPNVRCKIYNILETLKEERVVIVLGELGDVVREVQLVGEGVWLVWSRRCGIGRRVEWVRVGVEPLAYV</sequence>
<proteinExistence type="predicted"/>
<dbReference type="Proteomes" id="UP001314170">
    <property type="component" value="Unassembled WGS sequence"/>
</dbReference>
<accession>A0AAV1SJS6</accession>